<feature type="non-terminal residue" evidence="1">
    <location>
        <position position="1"/>
    </location>
</feature>
<protein>
    <submittedName>
        <fullName evidence="1">Uncharacterized protein</fullName>
    </submittedName>
</protein>
<dbReference type="EMBL" id="MU274926">
    <property type="protein sequence ID" value="KAI0086082.1"/>
    <property type="molecule type" value="Genomic_DNA"/>
</dbReference>
<keyword evidence="2" id="KW-1185">Reference proteome</keyword>
<gene>
    <name evidence="1" type="ORF">BDY19DRAFT_895392</name>
</gene>
<proteinExistence type="predicted"/>
<accession>A0ACB8TVJ1</accession>
<organism evidence="1 2">
    <name type="scientific">Irpex rosettiformis</name>
    <dbReference type="NCBI Taxonomy" id="378272"/>
    <lineage>
        <taxon>Eukaryota</taxon>
        <taxon>Fungi</taxon>
        <taxon>Dikarya</taxon>
        <taxon>Basidiomycota</taxon>
        <taxon>Agaricomycotina</taxon>
        <taxon>Agaricomycetes</taxon>
        <taxon>Polyporales</taxon>
        <taxon>Irpicaceae</taxon>
        <taxon>Irpex</taxon>
    </lineage>
</organism>
<evidence type="ECO:0000313" key="2">
    <source>
        <dbReference type="Proteomes" id="UP001055072"/>
    </source>
</evidence>
<sequence>FSSFVCQLNMYGFRKINRTPRVQRIPGDAQTWEFSHRKYLRVRPDLLEEIKHKALEPVPSLLELPREVAAQLPQMRDSNHRLIHTLSSEKVQVDRLANVANFT</sequence>
<dbReference type="Proteomes" id="UP001055072">
    <property type="component" value="Unassembled WGS sequence"/>
</dbReference>
<comment type="caution">
    <text evidence="1">The sequence shown here is derived from an EMBL/GenBank/DDBJ whole genome shotgun (WGS) entry which is preliminary data.</text>
</comment>
<evidence type="ECO:0000313" key="1">
    <source>
        <dbReference type="EMBL" id="KAI0086082.1"/>
    </source>
</evidence>
<name>A0ACB8TVJ1_9APHY</name>
<reference evidence="1" key="1">
    <citation type="journal article" date="2021" name="Environ. Microbiol.">
        <title>Gene family expansions and transcriptome signatures uncover fungal adaptations to wood decay.</title>
        <authorList>
            <person name="Hage H."/>
            <person name="Miyauchi S."/>
            <person name="Viragh M."/>
            <person name="Drula E."/>
            <person name="Min B."/>
            <person name="Chaduli D."/>
            <person name="Navarro D."/>
            <person name="Favel A."/>
            <person name="Norest M."/>
            <person name="Lesage-Meessen L."/>
            <person name="Balint B."/>
            <person name="Merenyi Z."/>
            <person name="de Eugenio L."/>
            <person name="Morin E."/>
            <person name="Martinez A.T."/>
            <person name="Baldrian P."/>
            <person name="Stursova M."/>
            <person name="Martinez M.J."/>
            <person name="Novotny C."/>
            <person name="Magnuson J.K."/>
            <person name="Spatafora J.W."/>
            <person name="Maurice S."/>
            <person name="Pangilinan J."/>
            <person name="Andreopoulos W."/>
            <person name="LaButti K."/>
            <person name="Hundley H."/>
            <person name="Na H."/>
            <person name="Kuo A."/>
            <person name="Barry K."/>
            <person name="Lipzen A."/>
            <person name="Henrissat B."/>
            <person name="Riley R."/>
            <person name="Ahrendt S."/>
            <person name="Nagy L.G."/>
            <person name="Grigoriev I.V."/>
            <person name="Martin F."/>
            <person name="Rosso M.N."/>
        </authorList>
    </citation>
    <scope>NUCLEOTIDE SEQUENCE</scope>
    <source>
        <strain evidence="1">CBS 384.51</strain>
    </source>
</reference>